<comment type="caution">
    <text evidence="12">The sequence shown here is derived from an EMBL/GenBank/DDBJ whole genome shotgun (WGS) entry which is preliminary data.</text>
</comment>
<dbReference type="EMBL" id="MBTF01000001">
    <property type="protein sequence ID" value="OOQ61866.1"/>
    <property type="molecule type" value="Genomic_DNA"/>
</dbReference>
<comment type="subcellular location">
    <subcellularLocation>
        <location evidence="1">Cell inner membrane</location>
        <topology evidence="1">Single-pass membrane protein</topology>
        <orientation evidence="1">Periplasmic side</orientation>
    </subcellularLocation>
</comment>
<keyword evidence="4" id="KW-1003">Cell membrane</keyword>
<evidence type="ECO:0000256" key="8">
    <source>
        <dbReference type="ARBA" id="ARBA00022989"/>
    </source>
</evidence>
<dbReference type="PANTHER" id="PTHR33446">
    <property type="entry name" value="PROTEIN TONB-RELATED"/>
    <property type="match status" value="1"/>
</dbReference>
<evidence type="ECO:0000313" key="13">
    <source>
        <dbReference type="Proteomes" id="UP000189739"/>
    </source>
</evidence>
<dbReference type="OrthoDB" id="649093at2"/>
<dbReference type="GO" id="GO:0031992">
    <property type="term" value="F:energy transducer activity"/>
    <property type="evidence" value="ECO:0007669"/>
    <property type="project" value="TreeGrafter"/>
</dbReference>
<dbReference type="GO" id="GO:0055085">
    <property type="term" value="P:transmembrane transport"/>
    <property type="evidence" value="ECO:0007669"/>
    <property type="project" value="InterPro"/>
</dbReference>
<evidence type="ECO:0000256" key="3">
    <source>
        <dbReference type="ARBA" id="ARBA00022448"/>
    </source>
</evidence>
<dbReference type="Pfam" id="PF03544">
    <property type="entry name" value="TonB_C"/>
    <property type="match status" value="1"/>
</dbReference>
<dbReference type="GO" id="GO:0015031">
    <property type="term" value="P:protein transport"/>
    <property type="evidence" value="ECO:0007669"/>
    <property type="project" value="UniProtKB-KW"/>
</dbReference>
<dbReference type="InterPro" id="IPR051045">
    <property type="entry name" value="TonB-dependent_transducer"/>
</dbReference>
<keyword evidence="5" id="KW-0997">Cell inner membrane</keyword>
<dbReference type="Proteomes" id="UP000189739">
    <property type="component" value="Unassembled WGS sequence"/>
</dbReference>
<accession>A0A1S9PLM0</accession>
<dbReference type="RefSeq" id="WP_078346049.1">
    <property type="nucleotide sequence ID" value="NZ_MBTF01000001.1"/>
</dbReference>
<reference evidence="12 13" key="1">
    <citation type="submission" date="2016-07" db="EMBL/GenBank/DDBJ databases">
        <title>Genomic analysis of zinc-resistant bacterium Mucilaginibacter pedocola TBZ30.</title>
        <authorList>
            <person name="Huang J."/>
            <person name="Tang J."/>
        </authorList>
    </citation>
    <scope>NUCLEOTIDE SEQUENCE [LARGE SCALE GENOMIC DNA]</scope>
    <source>
        <strain evidence="12 13">TBZ30</strain>
    </source>
</reference>
<dbReference type="SUPFAM" id="SSF74653">
    <property type="entry name" value="TolA/TonB C-terminal domain"/>
    <property type="match status" value="1"/>
</dbReference>
<sequence>MKLIVSIAFILMNYTGFAQTSPAPAGRELHPDSLLKAAQRGEVFTAVQRNPQFPGGNAAFGQYLAANIKYPKNAAKNKIGGTVILTMIVETDGSVAEVKVLRSVDKELDEEAMRVVKASPKWLPAIQNDKPVRVMYNVPINFSAK</sequence>
<evidence type="ECO:0000256" key="6">
    <source>
        <dbReference type="ARBA" id="ARBA00022692"/>
    </source>
</evidence>
<comment type="similarity">
    <text evidence="2">Belongs to the TonB family.</text>
</comment>
<dbReference type="Gene3D" id="3.30.1150.10">
    <property type="match status" value="1"/>
</dbReference>
<evidence type="ECO:0000256" key="4">
    <source>
        <dbReference type="ARBA" id="ARBA00022475"/>
    </source>
</evidence>
<keyword evidence="9" id="KW-0472">Membrane</keyword>
<gene>
    <name evidence="12" type="ORF">BC343_02035</name>
</gene>
<evidence type="ECO:0000259" key="11">
    <source>
        <dbReference type="PROSITE" id="PS52015"/>
    </source>
</evidence>
<evidence type="ECO:0000256" key="2">
    <source>
        <dbReference type="ARBA" id="ARBA00006555"/>
    </source>
</evidence>
<feature type="signal peptide" evidence="10">
    <location>
        <begin position="1"/>
        <end position="18"/>
    </location>
</feature>
<evidence type="ECO:0000256" key="7">
    <source>
        <dbReference type="ARBA" id="ARBA00022927"/>
    </source>
</evidence>
<dbReference type="PANTHER" id="PTHR33446:SF2">
    <property type="entry name" value="PROTEIN TONB"/>
    <property type="match status" value="1"/>
</dbReference>
<dbReference type="GO" id="GO:0098797">
    <property type="term" value="C:plasma membrane protein complex"/>
    <property type="evidence" value="ECO:0007669"/>
    <property type="project" value="TreeGrafter"/>
</dbReference>
<organism evidence="12 13">
    <name type="scientific">Mucilaginibacter pedocola</name>
    <dbReference type="NCBI Taxonomy" id="1792845"/>
    <lineage>
        <taxon>Bacteria</taxon>
        <taxon>Pseudomonadati</taxon>
        <taxon>Bacteroidota</taxon>
        <taxon>Sphingobacteriia</taxon>
        <taxon>Sphingobacteriales</taxon>
        <taxon>Sphingobacteriaceae</taxon>
        <taxon>Mucilaginibacter</taxon>
    </lineage>
</organism>
<dbReference type="AlphaFoldDB" id="A0A1S9PLM0"/>
<keyword evidence="13" id="KW-1185">Reference proteome</keyword>
<keyword evidence="10" id="KW-0732">Signal</keyword>
<feature type="chain" id="PRO_5012052023" description="TonB C-terminal domain-containing protein" evidence="10">
    <location>
        <begin position="19"/>
        <end position="145"/>
    </location>
</feature>
<evidence type="ECO:0000256" key="5">
    <source>
        <dbReference type="ARBA" id="ARBA00022519"/>
    </source>
</evidence>
<keyword evidence="7" id="KW-0653">Protein transport</keyword>
<name>A0A1S9PLM0_9SPHI</name>
<evidence type="ECO:0000256" key="10">
    <source>
        <dbReference type="SAM" id="SignalP"/>
    </source>
</evidence>
<proteinExistence type="inferred from homology"/>
<keyword evidence="3" id="KW-0813">Transport</keyword>
<evidence type="ECO:0000256" key="1">
    <source>
        <dbReference type="ARBA" id="ARBA00004383"/>
    </source>
</evidence>
<dbReference type="PROSITE" id="PS52015">
    <property type="entry name" value="TONB_CTD"/>
    <property type="match status" value="1"/>
</dbReference>
<keyword evidence="8" id="KW-1133">Transmembrane helix</keyword>
<keyword evidence="6" id="KW-0812">Transmembrane</keyword>
<dbReference type="STRING" id="1792845.BC343_02035"/>
<dbReference type="NCBIfam" id="TIGR01352">
    <property type="entry name" value="tonB_Cterm"/>
    <property type="match status" value="1"/>
</dbReference>
<dbReference type="InterPro" id="IPR006260">
    <property type="entry name" value="TonB/TolA_C"/>
</dbReference>
<protein>
    <recommendedName>
        <fullName evidence="11">TonB C-terminal domain-containing protein</fullName>
    </recommendedName>
</protein>
<feature type="domain" description="TonB C-terminal" evidence="11">
    <location>
        <begin position="55"/>
        <end position="145"/>
    </location>
</feature>
<dbReference type="InterPro" id="IPR037682">
    <property type="entry name" value="TonB_C"/>
</dbReference>
<evidence type="ECO:0000313" key="12">
    <source>
        <dbReference type="EMBL" id="OOQ61866.1"/>
    </source>
</evidence>
<evidence type="ECO:0000256" key="9">
    <source>
        <dbReference type="ARBA" id="ARBA00023136"/>
    </source>
</evidence>